<feature type="compositionally biased region" description="Acidic residues" evidence="1">
    <location>
        <begin position="659"/>
        <end position="669"/>
    </location>
</feature>
<feature type="compositionally biased region" description="Polar residues" evidence="1">
    <location>
        <begin position="867"/>
        <end position="889"/>
    </location>
</feature>
<keyword evidence="3" id="KW-1185">Reference proteome</keyword>
<reference evidence="2" key="1">
    <citation type="submission" date="2023-10" db="EMBL/GenBank/DDBJ databases">
        <authorList>
            <person name="Domelevo Entfellner J.-B."/>
        </authorList>
    </citation>
    <scope>NUCLEOTIDE SEQUENCE</scope>
</reference>
<sequence length="946" mass="101774">MICFAAADLSPSIDKSTDDCQTHNPNIVQNESVEVGNMVGLQGELSGPTGDPSSSSIADLRTAESTTLDSEVFLGLSSHSPPGKAEAMPDNSIVLPVKNIHDVENLTDCSLISVTKVTNLKEKDEINSARDVVEIVESSDYIVGETCEGVSKIAVSDVVCVDHQVGDGAIHLQEKSGAEMNSNTDVVEISEPYDNVVDEMSEQVSKIVVSDLVSLDHQVGDEAVNLNEKNEADFLSLLPPDSLRLELNSTVITGEAQGESAYGVQFATSIDDKILQAKGEENAYVDLLPICNDKPDDEAHPQSEYGDFKDQDRVVYQNPFLHSSKSLEYEGDDGKDIDTQENKFHFDRCQLSGRSEAISPDIDVIGSSMKMELVNSEPTPKEMLAEECTDVSPVKLTDKSYQTPDEIVASMDAMKTEKNENHMVHFSEEHGPDDVPKNSVQITLSEGSVIGSSNESQREEFFGSAVSEANSVTNIDSTNHHGEGAEINDVAIDGKVVGATGNNDVEIILKDLQSEVKQSEDLFGSDGTGKSAGADELGKIEQCNVLDTKYKESPIVTDTSLPKSATSHFERPVISVSSDNVVDGPANKSNATECRNINPLPAAQKDIKEDEININIELNEECNEPVDTSTESHGAGLLVKAAEDLARKYASPLTAEPSAQDDSEDNPDGEPDREMPGITIVPAQDQKDNMGKLGSSRVDASVDSGSRCDSLEGNWGSVSVPSMQSDAPAAIDAETLPSTCLLVSTEAGKSNLNNPKAAADRQLSDKSDMFEPPSFMTLVEPSQVSPKATASEIQKGQNPKEPDSTSQAGWFPTINQVVNESQGRKRNEEIIAKVTNWSASKDHTPLKSLLGEAAHSNKPKSPKVGENSESQKSSQVPEKNGSGLTTVNSILGPESPAAQVVKGEVAKEWNSPARYPADIKKEKRKVKSRPYWIQLVCCTSVGPQRR</sequence>
<dbReference type="PANTHER" id="PTHR35746">
    <property type="entry name" value="PENTATRICOPEPTIDE REPEAT (PPR) SUPERFAMILY PROTEIN"/>
    <property type="match status" value="1"/>
</dbReference>
<feature type="region of interest" description="Disordered" evidence="1">
    <location>
        <begin position="651"/>
        <end position="708"/>
    </location>
</feature>
<feature type="region of interest" description="Disordered" evidence="1">
    <location>
        <begin position="750"/>
        <end position="825"/>
    </location>
</feature>
<feature type="compositionally biased region" description="Basic and acidic residues" evidence="1">
    <location>
        <begin position="758"/>
        <end position="769"/>
    </location>
</feature>
<evidence type="ECO:0000256" key="1">
    <source>
        <dbReference type="SAM" id="MobiDB-lite"/>
    </source>
</evidence>
<evidence type="ECO:0000313" key="3">
    <source>
        <dbReference type="Proteomes" id="UP001189624"/>
    </source>
</evidence>
<name>A0AA86SSG3_9FABA</name>
<feature type="compositionally biased region" description="Polar residues" evidence="1">
    <location>
        <begin position="51"/>
        <end position="61"/>
    </location>
</feature>
<dbReference type="AlphaFoldDB" id="A0AA86SSG3"/>
<dbReference type="Gramene" id="rna-AYBTSS11_LOCUS8752">
    <property type="protein sequence ID" value="CAJ1938743.1"/>
    <property type="gene ID" value="gene-AYBTSS11_LOCUS8752"/>
</dbReference>
<feature type="region of interest" description="Disordered" evidence="1">
    <location>
        <begin position="41"/>
        <end position="61"/>
    </location>
</feature>
<dbReference type="Proteomes" id="UP001189624">
    <property type="component" value="Chromosome 3"/>
</dbReference>
<feature type="compositionally biased region" description="Polar residues" evidence="1">
    <location>
        <begin position="780"/>
        <end position="797"/>
    </location>
</feature>
<feature type="compositionally biased region" description="Polar residues" evidence="1">
    <location>
        <begin position="804"/>
        <end position="821"/>
    </location>
</feature>
<dbReference type="PANTHER" id="PTHR35746:SF1">
    <property type="entry name" value="PENTATRICOPEPTIDE REPEAT (PPR) SUPERFAMILY PROTEIN"/>
    <property type="match status" value="1"/>
</dbReference>
<dbReference type="EMBL" id="OY731400">
    <property type="protein sequence ID" value="CAJ1938743.1"/>
    <property type="molecule type" value="Genomic_DNA"/>
</dbReference>
<accession>A0AA86SSG3</accession>
<proteinExistence type="predicted"/>
<gene>
    <name evidence="2" type="ORF">AYBTSS11_LOCUS8752</name>
</gene>
<protein>
    <submittedName>
        <fullName evidence="2">Uncharacterized protein</fullName>
    </submittedName>
</protein>
<evidence type="ECO:0000313" key="2">
    <source>
        <dbReference type="EMBL" id="CAJ1938743.1"/>
    </source>
</evidence>
<feature type="region of interest" description="Disordered" evidence="1">
    <location>
        <begin position="837"/>
        <end position="892"/>
    </location>
</feature>
<organism evidence="2 3">
    <name type="scientific">Sphenostylis stenocarpa</name>
    <dbReference type="NCBI Taxonomy" id="92480"/>
    <lineage>
        <taxon>Eukaryota</taxon>
        <taxon>Viridiplantae</taxon>
        <taxon>Streptophyta</taxon>
        <taxon>Embryophyta</taxon>
        <taxon>Tracheophyta</taxon>
        <taxon>Spermatophyta</taxon>
        <taxon>Magnoliopsida</taxon>
        <taxon>eudicotyledons</taxon>
        <taxon>Gunneridae</taxon>
        <taxon>Pentapetalae</taxon>
        <taxon>rosids</taxon>
        <taxon>fabids</taxon>
        <taxon>Fabales</taxon>
        <taxon>Fabaceae</taxon>
        <taxon>Papilionoideae</taxon>
        <taxon>50 kb inversion clade</taxon>
        <taxon>NPAAA clade</taxon>
        <taxon>indigoferoid/millettioid clade</taxon>
        <taxon>Phaseoleae</taxon>
        <taxon>Sphenostylis</taxon>
    </lineage>
</organism>